<dbReference type="EMBL" id="JACRTK010000003">
    <property type="protein sequence ID" value="MBC8590928.1"/>
    <property type="molecule type" value="Genomic_DNA"/>
</dbReference>
<dbReference type="InterPro" id="IPR036388">
    <property type="entry name" value="WH-like_DNA-bd_sf"/>
</dbReference>
<dbReference type="PROSITE" id="PS50995">
    <property type="entry name" value="HTH_MARR_2"/>
    <property type="match status" value="1"/>
</dbReference>
<dbReference type="PANTHER" id="PTHR42756">
    <property type="entry name" value="TRANSCRIPTIONAL REGULATOR, MARR"/>
    <property type="match status" value="1"/>
</dbReference>
<sequence length="151" mass="17683">MIETDVALQLKETHQKVVQIMQSKIDEYGLTFGLLHLMILIEKKPNANQKDLAKDMRFTQGAMSVVVKRLLKLDMIKQIPLESDMRFNRLVLTEKGKSMIDDYREHILKKYENMFKGFNNSELIELHDFLLRINQNLDNINSTNSLSNLEE</sequence>
<dbReference type="GO" id="GO:0003677">
    <property type="term" value="F:DNA binding"/>
    <property type="evidence" value="ECO:0007669"/>
    <property type="project" value="UniProtKB-KW"/>
</dbReference>
<dbReference type="SUPFAM" id="SSF46785">
    <property type="entry name" value="Winged helix' DNA-binding domain"/>
    <property type="match status" value="1"/>
</dbReference>
<reference evidence="5 6" key="1">
    <citation type="submission" date="2020-08" db="EMBL/GenBank/DDBJ databases">
        <title>Genome public.</title>
        <authorList>
            <person name="Liu C."/>
            <person name="Sun Q."/>
        </authorList>
    </citation>
    <scope>NUCLEOTIDE SEQUENCE [LARGE SCALE GENOMIC DNA]</scope>
    <source>
        <strain evidence="5 6">NSJ-26</strain>
    </source>
</reference>
<gene>
    <name evidence="5" type="ORF">H8689_07360</name>
</gene>
<organism evidence="5 6">
    <name type="scientific">Wansuia hejianensis</name>
    <dbReference type="NCBI Taxonomy" id="2763667"/>
    <lineage>
        <taxon>Bacteria</taxon>
        <taxon>Bacillati</taxon>
        <taxon>Bacillota</taxon>
        <taxon>Clostridia</taxon>
        <taxon>Lachnospirales</taxon>
        <taxon>Lachnospiraceae</taxon>
        <taxon>Wansuia</taxon>
    </lineage>
</organism>
<dbReference type="PANTHER" id="PTHR42756:SF1">
    <property type="entry name" value="TRANSCRIPTIONAL REPRESSOR OF EMRAB OPERON"/>
    <property type="match status" value="1"/>
</dbReference>
<comment type="caution">
    <text evidence="5">The sequence shown here is derived from an EMBL/GenBank/DDBJ whole genome shotgun (WGS) entry which is preliminary data.</text>
</comment>
<dbReference type="Gene3D" id="1.10.10.10">
    <property type="entry name" value="Winged helix-like DNA-binding domain superfamily/Winged helix DNA-binding domain"/>
    <property type="match status" value="1"/>
</dbReference>
<dbReference type="Pfam" id="PF01047">
    <property type="entry name" value="MarR"/>
    <property type="match status" value="1"/>
</dbReference>
<keyword evidence="3" id="KW-0804">Transcription</keyword>
<evidence type="ECO:0000313" key="5">
    <source>
        <dbReference type="EMBL" id="MBC8590928.1"/>
    </source>
</evidence>
<dbReference type="InterPro" id="IPR036390">
    <property type="entry name" value="WH_DNA-bd_sf"/>
</dbReference>
<proteinExistence type="predicted"/>
<evidence type="ECO:0000313" key="6">
    <source>
        <dbReference type="Proteomes" id="UP000601522"/>
    </source>
</evidence>
<name>A0A926EW18_9FIRM</name>
<evidence type="ECO:0000256" key="2">
    <source>
        <dbReference type="ARBA" id="ARBA00023125"/>
    </source>
</evidence>
<dbReference type="Proteomes" id="UP000601522">
    <property type="component" value="Unassembled WGS sequence"/>
</dbReference>
<protein>
    <submittedName>
        <fullName evidence="5">MarR family transcriptional regulator</fullName>
    </submittedName>
</protein>
<evidence type="ECO:0000256" key="3">
    <source>
        <dbReference type="ARBA" id="ARBA00023163"/>
    </source>
</evidence>
<keyword evidence="6" id="KW-1185">Reference proteome</keyword>
<keyword evidence="1" id="KW-0805">Transcription regulation</keyword>
<feature type="domain" description="HTH marR-type" evidence="4">
    <location>
        <begin position="3"/>
        <end position="135"/>
    </location>
</feature>
<dbReference type="InterPro" id="IPR000835">
    <property type="entry name" value="HTH_MarR-typ"/>
</dbReference>
<accession>A0A926EW18</accession>
<evidence type="ECO:0000256" key="1">
    <source>
        <dbReference type="ARBA" id="ARBA00023015"/>
    </source>
</evidence>
<dbReference type="AlphaFoldDB" id="A0A926EW18"/>
<dbReference type="GO" id="GO:0003700">
    <property type="term" value="F:DNA-binding transcription factor activity"/>
    <property type="evidence" value="ECO:0007669"/>
    <property type="project" value="InterPro"/>
</dbReference>
<dbReference type="SMART" id="SM00347">
    <property type="entry name" value="HTH_MARR"/>
    <property type="match status" value="1"/>
</dbReference>
<evidence type="ECO:0000259" key="4">
    <source>
        <dbReference type="PROSITE" id="PS50995"/>
    </source>
</evidence>
<dbReference type="RefSeq" id="WP_249323767.1">
    <property type="nucleotide sequence ID" value="NZ_JACRTK010000003.1"/>
</dbReference>
<keyword evidence="2" id="KW-0238">DNA-binding</keyword>